<feature type="transmembrane region" description="Helical" evidence="7">
    <location>
        <begin position="130"/>
        <end position="158"/>
    </location>
</feature>
<accession>A0AAX3BAS2</accession>
<dbReference type="Gene3D" id="1.10.3720.10">
    <property type="entry name" value="MetI-like"/>
    <property type="match status" value="1"/>
</dbReference>
<sequence>MLRYTIKRFLAMIPTLFVIITLTFFIIRLVPGGPFSREKQLPEQILKNLEAKYHLDEPLWKQYFRYLGDIIFRLDFGPSFRSRVFSVNDIIARKFPVSFQLGIESLFVALLLGLTFGILSALYRNKWPDYLFTGISVLGISLPMFVIASLFILILARWLRLVPVAGWGEFRYHLIPVLSLAWPYMAYITRLTKVGIVENMTKDYVTTARAKGLPESTILVKHVLKGSLIPVVSFLGPAFAGIVTGSMVVESICNIPGIGIEFVQSAFNRDYTVITGITVVYATLLVFMNFVVDMVYALLDPRIRYK</sequence>
<dbReference type="EMBL" id="CP073355">
    <property type="protein sequence ID" value="URA09084.1"/>
    <property type="molecule type" value="Genomic_DNA"/>
</dbReference>
<evidence type="ECO:0000256" key="4">
    <source>
        <dbReference type="ARBA" id="ARBA00022692"/>
    </source>
</evidence>
<dbReference type="InterPro" id="IPR000515">
    <property type="entry name" value="MetI-like"/>
</dbReference>
<dbReference type="Pfam" id="PF19300">
    <property type="entry name" value="BPD_transp_1_N"/>
    <property type="match status" value="1"/>
</dbReference>
<name>A0AAX3BAS2_9SPIR</name>
<keyword evidence="5 7" id="KW-1133">Transmembrane helix</keyword>
<dbReference type="PANTHER" id="PTHR43163">
    <property type="entry name" value="DIPEPTIDE TRANSPORT SYSTEM PERMEASE PROTEIN DPPB-RELATED"/>
    <property type="match status" value="1"/>
</dbReference>
<dbReference type="PANTHER" id="PTHR43163:SF6">
    <property type="entry name" value="DIPEPTIDE TRANSPORT SYSTEM PERMEASE PROTEIN DPPB-RELATED"/>
    <property type="match status" value="1"/>
</dbReference>
<dbReference type="PROSITE" id="PS50928">
    <property type="entry name" value="ABC_TM1"/>
    <property type="match status" value="1"/>
</dbReference>
<feature type="transmembrane region" description="Helical" evidence="7">
    <location>
        <begin position="271"/>
        <end position="299"/>
    </location>
</feature>
<feature type="transmembrane region" description="Helical" evidence="7">
    <location>
        <begin position="228"/>
        <end position="249"/>
    </location>
</feature>
<feature type="domain" description="ABC transmembrane type-1" evidence="8">
    <location>
        <begin position="95"/>
        <end position="296"/>
    </location>
</feature>
<evidence type="ECO:0000256" key="7">
    <source>
        <dbReference type="RuleBase" id="RU363032"/>
    </source>
</evidence>
<reference evidence="9" key="2">
    <citation type="submission" date="2022-06" db="EMBL/GenBank/DDBJ databases">
        <title>Thermospira aquatica gen. nov., sp. nov.</title>
        <authorList>
            <person name="Ben Ali Gam Z."/>
            <person name="Labat M."/>
        </authorList>
    </citation>
    <scope>NUCLEOTIDE SEQUENCE</scope>
    <source>
        <strain evidence="9">F1F22</strain>
    </source>
</reference>
<dbReference type="CDD" id="cd06261">
    <property type="entry name" value="TM_PBP2"/>
    <property type="match status" value="1"/>
</dbReference>
<keyword evidence="2 7" id="KW-0813">Transport</keyword>
<dbReference type="KEGG" id="taqu:KDW03_06130"/>
<dbReference type="Proteomes" id="UP001056539">
    <property type="component" value="Chromosome"/>
</dbReference>
<evidence type="ECO:0000313" key="10">
    <source>
        <dbReference type="Proteomes" id="UP001056539"/>
    </source>
</evidence>
<comment type="similarity">
    <text evidence="7">Belongs to the binding-protein-dependent transport system permease family.</text>
</comment>
<dbReference type="RefSeq" id="WP_271434210.1">
    <property type="nucleotide sequence ID" value="NZ_CP073355.1"/>
</dbReference>
<dbReference type="InterPro" id="IPR035906">
    <property type="entry name" value="MetI-like_sf"/>
</dbReference>
<evidence type="ECO:0000259" key="8">
    <source>
        <dbReference type="PROSITE" id="PS50928"/>
    </source>
</evidence>
<evidence type="ECO:0000256" key="6">
    <source>
        <dbReference type="ARBA" id="ARBA00023136"/>
    </source>
</evidence>
<evidence type="ECO:0000256" key="1">
    <source>
        <dbReference type="ARBA" id="ARBA00004651"/>
    </source>
</evidence>
<dbReference type="Pfam" id="PF00528">
    <property type="entry name" value="BPD_transp_1"/>
    <property type="match status" value="1"/>
</dbReference>
<protein>
    <submittedName>
        <fullName evidence="9">ABC transporter permease subunit</fullName>
    </submittedName>
</protein>
<dbReference type="SUPFAM" id="SSF161098">
    <property type="entry name" value="MetI-like"/>
    <property type="match status" value="1"/>
</dbReference>
<keyword evidence="6 7" id="KW-0472">Membrane</keyword>
<reference evidence="9" key="1">
    <citation type="submission" date="2021-04" db="EMBL/GenBank/DDBJ databases">
        <authorList>
            <person name="Postec A."/>
        </authorList>
    </citation>
    <scope>NUCLEOTIDE SEQUENCE</scope>
    <source>
        <strain evidence="9">F1F22</strain>
    </source>
</reference>
<comment type="subcellular location">
    <subcellularLocation>
        <location evidence="1 7">Cell membrane</location>
        <topology evidence="1 7">Multi-pass membrane protein</topology>
    </subcellularLocation>
</comment>
<dbReference type="InterPro" id="IPR045621">
    <property type="entry name" value="BPD_transp_1_N"/>
</dbReference>
<evidence type="ECO:0000313" key="9">
    <source>
        <dbReference type="EMBL" id="URA09084.1"/>
    </source>
</evidence>
<feature type="transmembrane region" description="Helical" evidence="7">
    <location>
        <begin position="170"/>
        <end position="188"/>
    </location>
</feature>
<dbReference type="GO" id="GO:0005886">
    <property type="term" value="C:plasma membrane"/>
    <property type="evidence" value="ECO:0007669"/>
    <property type="project" value="UniProtKB-SubCell"/>
</dbReference>
<feature type="transmembrane region" description="Helical" evidence="7">
    <location>
        <begin position="105"/>
        <end position="123"/>
    </location>
</feature>
<keyword evidence="4 7" id="KW-0812">Transmembrane</keyword>
<keyword evidence="3" id="KW-1003">Cell membrane</keyword>
<organism evidence="9 10">
    <name type="scientific">Thermospira aquatica</name>
    <dbReference type="NCBI Taxonomy" id="2828656"/>
    <lineage>
        <taxon>Bacteria</taxon>
        <taxon>Pseudomonadati</taxon>
        <taxon>Spirochaetota</taxon>
        <taxon>Spirochaetia</taxon>
        <taxon>Brevinematales</taxon>
        <taxon>Thermospiraceae</taxon>
        <taxon>Thermospira</taxon>
    </lineage>
</organism>
<evidence type="ECO:0000256" key="3">
    <source>
        <dbReference type="ARBA" id="ARBA00022475"/>
    </source>
</evidence>
<gene>
    <name evidence="9" type="ORF">KDW03_06130</name>
</gene>
<proteinExistence type="inferred from homology"/>
<evidence type="ECO:0000256" key="5">
    <source>
        <dbReference type="ARBA" id="ARBA00022989"/>
    </source>
</evidence>
<dbReference type="GO" id="GO:0055085">
    <property type="term" value="P:transmembrane transport"/>
    <property type="evidence" value="ECO:0007669"/>
    <property type="project" value="InterPro"/>
</dbReference>
<feature type="transmembrane region" description="Helical" evidence="7">
    <location>
        <begin position="9"/>
        <end position="30"/>
    </location>
</feature>
<keyword evidence="10" id="KW-1185">Reference proteome</keyword>
<evidence type="ECO:0000256" key="2">
    <source>
        <dbReference type="ARBA" id="ARBA00022448"/>
    </source>
</evidence>
<dbReference type="AlphaFoldDB" id="A0AAX3BAS2"/>